<evidence type="ECO:0000256" key="1">
    <source>
        <dbReference type="SAM" id="Coils"/>
    </source>
</evidence>
<evidence type="ECO:0000313" key="3">
    <source>
        <dbReference type="Proteomes" id="UP001162741"/>
    </source>
</evidence>
<keyword evidence="3" id="KW-1185">Reference proteome</keyword>
<name>A0ABY6J557_9BACT</name>
<proteinExistence type="predicted"/>
<feature type="coiled-coil region" evidence="1">
    <location>
        <begin position="8"/>
        <end position="45"/>
    </location>
</feature>
<dbReference type="EMBL" id="CP107006">
    <property type="protein sequence ID" value="UYQ94808.1"/>
    <property type="molecule type" value="Genomic_DNA"/>
</dbReference>
<protein>
    <submittedName>
        <fullName evidence="2">Uncharacterized protein</fullName>
    </submittedName>
</protein>
<dbReference type="Proteomes" id="UP001162741">
    <property type="component" value="Chromosome"/>
</dbReference>
<organism evidence="2 3">
    <name type="scientific">Chitinophaga horti</name>
    <dbReference type="NCBI Taxonomy" id="2920382"/>
    <lineage>
        <taxon>Bacteria</taxon>
        <taxon>Pseudomonadati</taxon>
        <taxon>Bacteroidota</taxon>
        <taxon>Chitinophagia</taxon>
        <taxon>Chitinophagales</taxon>
        <taxon>Chitinophagaceae</taxon>
        <taxon>Chitinophaga</taxon>
    </lineage>
</organism>
<dbReference type="RefSeq" id="WP_264282640.1">
    <property type="nucleotide sequence ID" value="NZ_CP107006.1"/>
</dbReference>
<accession>A0ABY6J557</accession>
<keyword evidence="1" id="KW-0175">Coiled coil</keyword>
<sequence>MQALQAKLQFAEQVKSYIRERRQQLRNQLSQYSAFSKDLQKLNKEAYYYAQQVKEYKEVFKDRKKAEAKAIALLQKTKAFNSFMEKNAQLANLFNFNPGGVTNSEDLARSLEGLQTRSQVESLIQQRMGGGPNANVAVGQQMDAARAQFDELKKNFPDVDNVAEMPEFKPNEMKTKSFLQRLEFGGNVQFQRSSQYFPTTGDIAGQVAYKFHKNGSAGMGVAYKLGMGSGWGHIAFSHQGVGVRSFVDWKIKGTFFLNGGYEHNWGDE</sequence>
<gene>
    <name evidence="2" type="ORF">MKQ68_06850</name>
</gene>
<evidence type="ECO:0000313" key="2">
    <source>
        <dbReference type="EMBL" id="UYQ94808.1"/>
    </source>
</evidence>
<reference evidence="2" key="1">
    <citation type="submission" date="2022-10" db="EMBL/GenBank/DDBJ databases">
        <title>Chitinophaga sp. nov., isolated from soil.</title>
        <authorList>
            <person name="Jeon C.O."/>
        </authorList>
    </citation>
    <scope>NUCLEOTIDE SEQUENCE</scope>
    <source>
        <strain evidence="2">R8</strain>
    </source>
</reference>